<sequence length="349" mass="40006">MSTAVSKRTRTLPNRNRQHRLRPVSQPRRPVADIPQVEVLTHATQNVAYRPKSVAPRSTKPFPFFDLPGEIRNRIYDLVVPEARVIISGTHPQRDLEQMKKREPGRKHKLPRYQLKGKFTGNGTASPLLFACRQTNREALKYVYARTTFCFNSFVILRKFLNNIPEAARMSILSLEITHRGYGEPSLLADRKWKLRHDAKWAASLKQVKQQTALRRLVLDITNFDWPIQLQLRESWAKPLLELAGEGLDRVDLTLEQDSFPIERVAIVESELEKRMTTADGRRQKRQEGKFKAVEEQRRLEESKRKATKVLTISLPNGMPKASGPAKKVVKSKGLEQFAIAQPQVGYCG</sequence>
<evidence type="ECO:0000313" key="4">
    <source>
        <dbReference type="Proteomes" id="UP001172673"/>
    </source>
</evidence>
<accession>A0AA39CEI2</accession>
<feature type="region of interest" description="Disordered" evidence="1">
    <location>
        <begin position="1"/>
        <end position="32"/>
    </location>
</feature>
<feature type="domain" description="DUF7730" evidence="2">
    <location>
        <begin position="64"/>
        <end position="224"/>
    </location>
</feature>
<dbReference type="InterPro" id="IPR056632">
    <property type="entry name" value="DUF7730"/>
</dbReference>
<keyword evidence="4" id="KW-1185">Reference proteome</keyword>
<dbReference type="PANTHER" id="PTHR38790">
    <property type="entry name" value="2EXR DOMAIN-CONTAINING PROTEIN-RELATED"/>
    <property type="match status" value="1"/>
</dbReference>
<protein>
    <recommendedName>
        <fullName evidence="2">DUF7730 domain-containing protein</fullName>
    </recommendedName>
</protein>
<organism evidence="3 4">
    <name type="scientific">Cladophialophora chaetospira</name>
    <dbReference type="NCBI Taxonomy" id="386627"/>
    <lineage>
        <taxon>Eukaryota</taxon>
        <taxon>Fungi</taxon>
        <taxon>Dikarya</taxon>
        <taxon>Ascomycota</taxon>
        <taxon>Pezizomycotina</taxon>
        <taxon>Eurotiomycetes</taxon>
        <taxon>Chaetothyriomycetidae</taxon>
        <taxon>Chaetothyriales</taxon>
        <taxon>Herpotrichiellaceae</taxon>
        <taxon>Cladophialophora</taxon>
    </lineage>
</organism>
<reference evidence="3" key="1">
    <citation type="submission" date="2022-10" db="EMBL/GenBank/DDBJ databases">
        <title>Culturing micro-colonial fungi from biological soil crusts in the Mojave desert and describing Neophaeococcomyces mojavensis, and introducing the new genera and species Taxawa tesnikishii.</title>
        <authorList>
            <person name="Kurbessoian T."/>
            <person name="Stajich J.E."/>
        </authorList>
    </citation>
    <scope>NUCLEOTIDE SEQUENCE</scope>
    <source>
        <strain evidence="3">TK_41</strain>
    </source>
</reference>
<dbReference type="EMBL" id="JAPDRK010000017">
    <property type="protein sequence ID" value="KAJ9605227.1"/>
    <property type="molecule type" value="Genomic_DNA"/>
</dbReference>
<dbReference type="AlphaFoldDB" id="A0AA39CEI2"/>
<evidence type="ECO:0000313" key="3">
    <source>
        <dbReference type="EMBL" id="KAJ9605227.1"/>
    </source>
</evidence>
<evidence type="ECO:0000256" key="1">
    <source>
        <dbReference type="SAM" id="MobiDB-lite"/>
    </source>
</evidence>
<feature type="compositionally biased region" description="Polar residues" evidence="1">
    <location>
        <begin position="1"/>
        <end position="15"/>
    </location>
</feature>
<proteinExistence type="predicted"/>
<dbReference type="Proteomes" id="UP001172673">
    <property type="component" value="Unassembled WGS sequence"/>
</dbReference>
<evidence type="ECO:0000259" key="2">
    <source>
        <dbReference type="Pfam" id="PF24864"/>
    </source>
</evidence>
<comment type="caution">
    <text evidence="3">The sequence shown here is derived from an EMBL/GenBank/DDBJ whole genome shotgun (WGS) entry which is preliminary data.</text>
</comment>
<name>A0AA39CEI2_9EURO</name>
<gene>
    <name evidence="3" type="ORF">H2200_010617</name>
</gene>
<dbReference type="PANTHER" id="PTHR38790:SF8">
    <property type="entry name" value="F-BOX DOMAIN-CONTAINING PROTEIN"/>
    <property type="match status" value="1"/>
</dbReference>
<dbReference type="Pfam" id="PF24864">
    <property type="entry name" value="DUF7730"/>
    <property type="match status" value="1"/>
</dbReference>
<feature type="region of interest" description="Disordered" evidence="1">
    <location>
        <begin position="277"/>
        <end position="298"/>
    </location>
</feature>